<keyword evidence="5 6" id="KW-0472">Membrane</keyword>
<evidence type="ECO:0000259" key="7">
    <source>
        <dbReference type="SMART" id="SM00014"/>
    </source>
</evidence>
<keyword evidence="3 6" id="KW-0812">Transmembrane</keyword>
<dbReference type="PANTHER" id="PTHR10165:SF103">
    <property type="entry name" value="PHOSPHOLIPID PHOSPHATASE HOMOLOG 1.2 HOMOLOG"/>
    <property type="match status" value="1"/>
</dbReference>
<dbReference type="GO" id="GO:0008195">
    <property type="term" value="F:phosphatidate phosphatase activity"/>
    <property type="evidence" value="ECO:0007669"/>
    <property type="project" value="TreeGrafter"/>
</dbReference>
<dbReference type="GO" id="GO:0006644">
    <property type="term" value="P:phospholipid metabolic process"/>
    <property type="evidence" value="ECO:0007669"/>
    <property type="project" value="InterPro"/>
</dbReference>
<feature type="transmembrane region" description="Helical" evidence="6">
    <location>
        <begin position="183"/>
        <end position="202"/>
    </location>
</feature>
<dbReference type="SMART" id="SM00014">
    <property type="entry name" value="acidPPc"/>
    <property type="match status" value="1"/>
</dbReference>
<reference evidence="8" key="1">
    <citation type="submission" date="2013-12" db="EMBL/GenBank/DDBJ databases">
        <authorList>
            <person name="Aslett M."/>
        </authorList>
    </citation>
    <scope>NUCLEOTIDE SEQUENCE [LARGE SCALE GENOMIC DNA]</scope>
    <source>
        <strain evidence="8">Lindley</strain>
    </source>
</reference>
<dbReference type="GO" id="GO:0007165">
    <property type="term" value="P:signal transduction"/>
    <property type="evidence" value="ECO:0007669"/>
    <property type="project" value="TreeGrafter"/>
</dbReference>
<evidence type="ECO:0000256" key="2">
    <source>
        <dbReference type="ARBA" id="ARBA00008816"/>
    </source>
</evidence>
<feature type="transmembrane region" description="Helical" evidence="6">
    <location>
        <begin position="102"/>
        <end position="126"/>
    </location>
</feature>
<dbReference type="InterPro" id="IPR036938">
    <property type="entry name" value="PAP2/HPO_sf"/>
</dbReference>
<organism evidence="8 9">
    <name type="scientific">Globodera pallida</name>
    <name type="common">Potato cyst nematode worm</name>
    <name type="synonym">Heterodera pallida</name>
    <dbReference type="NCBI Taxonomy" id="36090"/>
    <lineage>
        <taxon>Eukaryota</taxon>
        <taxon>Metazoa</taxon>
        <taxon>Ecdysozoa</taxon>
        <taxon>Nematoda</taxon>
        <taxon>Chromadorea</taxon>
        <taxon>Rhabditida</taxon>
        <taxon>Tylenchina</taxon>
        <taxon>Tylenchomorpha</taxon>
        <taxon>Tylenchoidea</taxon>
        <taxon>Heteroderidae</taxon>
        <taxon>Heteroderinae</taxon>
        <taxon>Globodera</taxon>
    </lineage>
</organism>
<evidence type="ECO:0000256" key="6">
    <source>
        <dbReference type="SAM" id="Phobius"/>
    </source>
</evidence>
<dbReference type="Gene3D" id="1.20.144.10">
    <property type="entry name" value="Phosphatidic acid phosphatase type 2/haloperoxidase"/>
    <property type="match status" value="1"/>
</dbReference>
<feature type="transmembrane region" description="Helical" evidence="6">
    <location>
        <begin position="214"/>
        <end position="234"/>
    </location>
</feature>
<evidence type="ECO:0000256" key="3">
    <source>
        <dbReference type="ARBA" id="ARBA00022692"/>
    </source>
</evidence>
<evidence type="ECO:0000256" key="5">
    <source>
        <dbReference type="ARBA" id="ARBA00023136"/>
    </source>
</evidence>
<dbReference type="InterPro" id="IPR043216">
    <property type="entry name" value="PAP-like"/>
</dbReference>
<feature type="transmembrane region" description="Helical" evidence="6">
    <location>
        <begin position="12"/>
        <end position="30"/>
    </location>
</feature>
<reference evidence="9" key="3">
    <citation type="submission" date="2016-06" db="UniProtKB">
        <authorList>
            <consortium name="WormBaseParasite"/>
        </authorList>
    </citation>
    <scope>IDENTIFICATION</scope>
</reference>
<feature type="domain" description="Phosphatidic acid phosphatase type 2/haloperoxidase" evidence="7">
    <location>
        <begin position="109"/>
        <end position="261"/>
    </location>
</feature>
<evidence type="ECO:0000313" key="9">
    <source>
        <dbReference type="WBParaSite" id="GPLIN_001147500"/>
    </source>
</evidence>
<evidence type="ECO:0000313" key="8">
    <source>
        <dbReference type="Proteomes" id="UP000050741"/>
    </source>
</evidence>
<keyword evidence="8" id="KW-1185">Reference proteome</keyword>
<proteinExistence type="inferred from homology"/>
<reference evidence="8" key="2">
    <citation type="submission" date="2014-05" db="EMBL/GenBank/DDBJ databases">
        <title>The genome and life-stage specific transcriptomes of Globodera pallida elucidate key aspects of plant parasitism by a cyst nematode.</title>
        <authorList>
            <person name="Cotton J.A."/>
            <person name="Lilley C.J."/>
            <person name="Jones L.M."/>
            <person name="Kikuchi T."/>
            <person name="Reid A.J."/>
            <person name="Thorpe P."/>
            <person name="Tsai I.J."/>
            <person name="Beasley H."/>
            <person name="Blok V."/>
            <person name="Cock P.J.A."/>
            <person name="Van den Akker S.E."/>
            <person name="Holroyd N."/>
            <person name="Hunt M."/>
            <person name="Mantelin S."/>
            <person name="Naghra H."/>
            <person name="Pain A."/>
            <person name="Palomares-Rius J.E."/>
            <person name="Zarowiecki M."/>
            <person name="Berriman M."/>
            <person name="Jones J.T."/>
            <person name="Urwin P.E."/>
        </authorList>
    </citation>
    <scope>NUCLEOTIDE SEQUENCE [LARGE SCALE GENOMIC DNA]</scope>
    <source>
        <strain evidence="8">Lindley</strain>
    </source>
</reference>
<evidence type="ECO:0000256" key="4">
    <source>
        <dbReference type="ARBA" id="ARBA00022989"/>
    </source>
</evidence>
<keyword evidence="4 6" id="KW-1133">Transmembrane helix</keyword>
<sequence>MSKIKVKILETALLVRAGVSVVFVAISYLLRHFFAPTQRGFFREDMCIRHSFKPETIQFKQFNAVAILATIFVLTLGEFAMNMRAGERFDDLNCRWYWRQRLVQMLRFTTIWLLGMAINTFFLNLFKQSVGSLRPYFVKLCEPVDIATGLAIDDTTFDANHFFNNYTCSNSNLHQEVDARHSFYSGHASSAFFFATFLVLYIHARILPNCRRCFSFFFALYALPFGAASFVTMTRLSEHRSHSVDIVFGALAGIAVAVCMVFFHRDQFFTATLAADGKSESGSNRKSASSKPSNGFDLGNYLIF</sequence>
<dbReference type="GO" id="GO:0046839">
    <property type="term" value="P:phospholipid dephosphorylation"/>
    <property type="evidence" value="ECO:0007669"/>
    <property type="project" value="TreeGrafter"/>
</dbReference>
<dbReference type="AlphaFoldDB" id="A0A183CF20"/>
<dbReference type="InterPro" id="IPR000326">
    <property type="entry name" value="PAP2/HPO"/>
</dbReference>
<dbReference type="GO" id="GO:0005886">
    <property type="term" value="C:plasma membrane"/>
    <property type="evidence" value="ECO:0007669"/>
    <property type="project" value="TreeGrafter"/>
</dbReference>
<dbReference type="WBParaSite" id="GPLIN_001147500">
    <property type="protein sequence ID" value="GPLIN_001147500"/>
    <property type="gene ID" value="GPLIN_001147500"/>
</dbReference>
<dbReference type="Pfam" id="PF01569">
    <property type="entry name" value="PAP2"/>
    <property type="match status" value="1"/>
</dbReference>
<evidence type="ECO:0000256" key="1">
    <source>
        <dbReference type="ARBA" id="ARBA00004141"/>
    </source>
</evidence>
<dbReference type="PANTHER" id="PTHR10165">
    <property type="entry name" value="LIPID PHOSPHATE PHOSPHATASE"/>
    <property type="match status" value="1"/>
</dbReference>
<feature type="transmembrane region" description="Helical" evidence="6">
    <location>
        <begin position="246"/>
        <end position="263"/>
    </location>
</feature>
<accession>A0A183CF20</accession>
<dbReference type="Proteomes" id="UP000050741">
    <property type="component" value="Unassembled WGS sequence"/>
</dbReference>
<protein>
    <submittedName>
        <fullName evidence="9">AcidPPc domain-containing protein</fullName>
    </submittedName>
</protein>
<comment type="similarity">
    <text evidence="2">Belongs to the PA-phosphatase related phosphoesterase family.</text>
</comment>
<name>A0A183CF20_GLOPA</name>
<comment type="subcellular location">
    <subcellularLocation>
        <location evidence="1">Membrane</location>
        <topology evidence="1">Multi-pass membrane protein</topology>
    </subcellularLocation>
</comment>
<feature type="transmembrane region" description="Helical" evidence="6">
    <location>
        <begin position="62"/>
        <end position="81"/>
    </location>
</feature>
<dbReference type="SUPFAM" id="SSF48317">
    <property type="entry name" value="Acid phosphatase/Vanadium-dependent haloperoxidase"/>
    <property type="match status" value="1"/>
</dbReference>